<evidence type="ECO:0000256" key="3">
    <source>
        <dbReference type="ARBA" id="ARBA00022692"/>
    </source>
</evidence>
<dbReference type="InterPro" id="IPR004841">
    <property type="entry name" value="AA-permease/SLC12A_dom"/>
</dbReference>
<keyword evidence="5 8" id="KW-1133">Transmembrane helix</keyword>
<feature type="compositionally biased region" description="Low complexity" evidence="7">
    <location>
        <begin position="14"/>
        <end position="25"/>
    </location>
</feature>
<dbReference type="AlphaFoldDB" id="A0A2H3HKJ1"/>
<protein>
    <recommendedName>
        <fullName evidence="9">Amino acid permease/ SLC12A domain-containing protein</fullName>
    </recommendedName>
</protein>
<dbReference type="PANTHER" id="PTHR43341:SF38">
    <property type="entry name" value="PROLINE TRANSPORTER (EUROFUNG)"/>
    <property type="match status" value="1"/>
</dbReference>
<dbReference type="STRING" id="327505.A0A2H3HKJ1"/>
<feature type="transmembrane region" description="Helical" evidence="8">
    <location>
        <begin position="53"/>
        <end position="73"/>
    </location>
</feature>
<keyword evidence="3 8" id="KW-0812">Transmembrane</keyword>
<evidence type="ECO:0000313" key="11">
    <source>
        <dbReference type="Proteomes" id="UP000219602"/>
    </source>
</evidence>
<evidence type="ECO:0000256" key="1">
    <source>
        <dbReference type="ARBA" id="ARBA00004141"/>
    </source>
</evidence>
<feature type="transmembrane region" description="Helical" evidence="8">
    <location>
        <begin position="240"/>
        <end position="262"/>
    </location>
</feature>
<dbReference type="Gene3D" id="1.20.1740.10">
    <property type="entry name" value="Amino acid/polyamine transporter I"/>
    <property type="match status" value="1"/>
</dbReference>
<feature type="transmembrane region" description="Helical" evidence="8">
    <location>
        <begin position="453"/>
        <end position="475"/>
    </location>
</feature>
<dbReference type="GO" id="GO:0016020">
    <property type="term" value="C:membrane"/>
    <property type="evidence" value="ECO:0007669"/>
    <property type="project" value="UniProtKB-SubCell"/>
</dbReference>
<proteinExistence type="predicted"/>
<dbReference type="FunFam" id="1.20.1740.10:FF:000006">
    <property type="entry name" value="General amino acid permease"/>
    <property type="match status" value="1"/>
</dbReference>
<evidence type="ECO:0000256" key="7">
    <source>
        <dbReference type="SAM" id="MobiDB-lite"/>
    </source>
</evidence>
<sequence>MLAQPDNHQEKNGPDPLSPLDTDPSTYAEGLTEISTLQRTETKRNIKSRHAQMIAIGGTIGTGLFVGIGQALATSGPVSVLLAYSLICVAVYGMITATTEVSAYLPVAGSSMAYYGSRFVSRSLGFAMGCLYFYSFGILVAYEITAAALVIEYWPNAAPTAAWITIMLVVIVALNLSPVGVYAETEFWFASVKVIMLVGLLILSVVLCLGGGPSHDRLGFRYWKHGAMNEYLAHGDAGRFWGFLYALTFSVFSFNFGPELIVLTSGEMRAPRKNLPRAAKTFIWRLIAFYILGSFAIGIICRSDAPGLTSGGHGAAASPWVIAIKTAGVVSLDSVINAGIIISAWSSGNSYLYMSSRSLYSLSKSGSAPKIFQRCTSWGLPIYAVVASSIFGLLAYLNVSSSTSEVFNWFISLTNTAGFTSWICCSIILLRFRKACKAQGVTDLPFQSRLQPYAAYSCLVFLSILMLLNGFSVFFPGQWSAASFLTAYIGIPIFLALYFGHRLWHKQDSWVKAPSDVDLHSGLDEILVFEDMDGVEMGDDKGDFIHRVWNKIRS</sequence>
<evidence type="ECO:0000256" key="8">
    <source>
        <dbReference type="SAM" id="Phobius"/>
    </source>
</evidence>
<gene>
    <name evidence="10" type="ORF">AU210_003785</name>
</gene>
<dbReference type="PIRSF" id="PIRSF006060">
    <property type="entry name" value="AA_transporter"/>
    <property type="match status" value="1"/>
</dbReference>
<feature type="transmembrane region" description="Helical" evidence="8">
    <location>
        <begin position="79"/>
        <end position="105"/>
    </location>
</feature>
<dbReference type="PANTHER" id="PTHR43341">
    <property type="entry name" value="AMINO ACID PERMEASE"/>
    <property type="match status" value="1"/>
</dbReference>
<evidence type="ECO:0000256" key="2">
    <source>
        <dbReference type="ARBA" id="ARBA00022448"/>
    </source>
</evidence>
<dbReference type="GO" id="GO:0015171">
    <property type="term" value="F:amino acid transmembrane transporter activity"/>
    <property type="evidence" value="ECO:0007669"/>
    <property type="project" value="TreeGrafter"/>
</dbReference>
<feature type="transmembrane region" description="Helical" evidence="8">
    <location>
        <begin position="160"/>
        <end position="182"/>
    </location>
</feature>
<evidence type="ECO:0000256" key="5">
    <source>
        <dbReference type="ARBA" id="ARBA00022989"/>
    </source>
</evidence>
<name>A0A2H3HKJ1_FUSOX</name>
<organism evidence="10 11">
    <name type="scientific">Fusarium oxysporum f. sp. radicis-cucumerinum</name>
    <dbReference type="NCBI Taxonomy" id="327505"/>
    <lineage>
        <taxon>Eukaryota</taxon>
        <taxon>Fungi</taxon>
        <taxon>Dikarya</taxon>
        <taxon>Ascomycota</taxon>
        <taxon>Pezizomycotina</taxon>
        <taxon>Sordariomycetes</taxon>
        <taxon>Hypocreomycetidae</taxon>
        <taxon>Hypocreales</taxon>
        <taxon>Nectriaceae</taxon>
        <taxon>Fusarium</taxon>
        <taxon>Fusarium oxysporum species complex</taxon>
    </lineage>
</organism>
<comment type="caution">
    <text evidence="10">The sequence shown here is derived from an EMBL/GenBank/DDBJ whole genome shotgun (WGS) entry which is preliminary data.</text>
</comment>
<feature type="transmembrane region" description="Helical" evidence="8">
    <location>
        <begin position="126"/>
        <end position="154"/>
    </location>
</feature>
<evidence type="ECO:0000259" key="9">
    <source>
        <dbReference type="Pfam" id="PF00324"/>
    </source>
</evidence>
<keyword evidence="6 8" id="KW-0472">Membrane</keyword>
<feature type="transmembrane region" description="Helical" evidence="8">
    <location>
        <begin position="375"/>
        <end position="397"/>
    </location>
</feature>
<dbReference type="Pfam" id="PF00324">
    <property type="entry name" value="AA_permease"/>
    <property type="match status" value="1"/>
</dbReference>
<accession>A0A2H3HKJ1</accession>
<feature type="transmembrane region" description="Helical" evidence="8">
    <location>
        <begin position="194"/>
        <end position="212"/>
    </location>
</feature>
<comment type="subcellular location">
    <subcellularLocation>
        <location evidence="1">Membrane</location>
        <topology evidence="1">Multi-pass membrane protein</topology>
    </subcellularLocation>
</comment>
<reference evidence="10 11" key="2">
    <citation type="journal article" date="2017" name="Sci. Rep.">
        <title>A mobile pathogenicity chromosome in Fusarium oxysporum for infection of multiple cucurbit species.</title>
        <authorList>
            <person name="van Dam P."/>
            <person name="Fokkens L."/>
            <person name="Ayukawa Y."/>
            <person name="van der Gragt M."/>
            <person name="Ter Horst A."/>
            <person name="Brankovics B."/>
            <person name="Houterman P.M."/>
            <person name="Arie T."/>
            <person name="Rep M."/>
        </authorList>
    </citation>
    <scope>NUCLEOTIDE SEQUENCE [LARGE SCALE GENOMIC DNA]</scope>
    <source>
        <strain evidence="10 11">Forc016</strain>
    </source>
</reference>
<keyword evidence="4" id="KW-0029">Amino-acid transport</keyword>
<evidence type="ECO:0000256" key="6">
    <source>
        <dbReference type="ARBA" id="ARBA00023136"/>
    </source>
</evidence>
<reference evidence="10 11" key="1">
    <citation type="journal article" date="2016" name="Environ. Microbiol.">
        <title>Effector profiles distinguish formae speciales of Fusarium oxysporum.</title>
        <authorList>
            <person name="van Dam P."/>
            <person name="Fokkens L."/>
            <person name="Schmidt S.M."/>
            <person name="Linmans J.H."/>
            <person name="Kistler H.C."/>
            <person name="Ma L.J."/>
            <person name="Rep M."/>
        </authorList>
    </citation>
    <scope>NUCLEOTIDE SEQUENCE [LARGE SCALE GENOMIC DNA]</scope>
    <source>
        <strain evidence="10 11">Forc016</strain>
    </source>
</reference>
<dbReference type="EMBL" id="MABQ02000003">
    <property type="protein sequence ID" value="PCD41228.1"/>
    <property type="molecule type" value="Genomic_DNA"/>
</dbReference>
<feature type="transmembrane region" description="Helical" evidence="8">
    <location>
        <begin position="282"/>
        <end position="300"/>
    </location>
</feature>
<feature type="transmembrane region" description="Helical" evidence="8">
    <location>
        <begin position="481"/>
        <end position="500"/>
    </location>
</feature>
<feature type="transmembrane region" description="Helical" evidence="8">
    <location>
        <begin position="409"/>
        <end position="432"/>
    </location>
</feature>
<evidence type="ECO:0000256" key="4">
    <source>
        <dbReference type="ARBA" id="ARBA00022970"/>
    </source>
</evidence>
<evidence type="ECO:0000313" key="10">
    <source>
        <dbReference type="EMBL" id="PCD41228.1"/>
    </source>
</evidence>
<feature type="domain" description="Amino acid permease/ SLC12A" evidence="9">
    <location>
        <begin position="50"/>
        <end position="507"/>
    </location>
</feature>
<keyword evidence="2" id="KW-0813">Transport</keyword>
<dbReference type="InterPro" id="IPR050524">
    <property type="entry name" value="APC_YAT"/>
</dbReference>
<dbReference type="Proteomes" id="UP000219602">
    <property type="component" value="Chromosome 4"/>
</dbReference>
<feature type="region of interest" description="Disordered" evidence="7">
    <location>
        <begin position="1"/>
        <end position="25"/>
    </location>
</feature>